<reference evidence="6" key="1">
    <citation type="submission" date="2020-08" db="EMBL/GenBank/DDBJ databases">
        <title>Paracoccus amoyensis sp. nov., isolated from the surface seawater at coast of Xiamen, Fujian.</title>
        <authorList>
            <person name="Lyu L."/>
        </authorList>
    </citation>
    <scope>NUCLEOTIDE SEQUENCE</scope>
    <source>
        <strain evidence="6">11-3</strain>
    </source>
</reference>
<feature type="binding site" evidence="5">
    <location>
        <position position="52"/>
    </location>
    <ligand>
        <name>pyruvate</name>
        <dbReference type="ChEBI" id="CHEBI:15361"/>
    </ligand>
</feature>
<sequence length="302" mass="32446">MSVFSGLSAFPITPTDANGRLSTADFNGLLNSLVEACSGDTALDSICLLGSTGTYAYQSLDQRKHAAEAGIAAIKGRTPTIIGIGTLRTDHAQELAAHARQAGAEGLLMAPFSYTPLTDEEAFQHYAAVAATTDLPLCIYNNPSTTHFNFSTALLQRLADIPTIEAVKMPLPADCDFEGQLPQLRAALPSGFLIGYSGDWQCADGLLAGADSWFSAVAGLLPVQTLKLSQAARSRNHAETARLQEIFEPLWELFREYGSLRVIYAAANIMSLSDAQPPRPILAMPENQLHRLRDALDAVNRL</sequence>
<dbReference type="PRINTS" id="PR00146">
    <property type="entry name" value="DHPICSNTHASE"/>
</dbReference>
<dbReference type="PANTHER" id="PTHR12128">
    <property type="entry name" value="DIHYDRODIPICOLINATE SYNTHASE"/>
    <property type="match status" value="1"/>
</dbReference>
<protein>
    <submittedName>
        <fullName evidence="6">Dihydrodipicolinate synthase family protein</fullName>
    </submittedName>
</protein>
<dbReference type="Pfam" id="PF00701">
    <property type="entry name" value="DHDPS"/>
    <property type="match status" value="1"/>
</dbReference>
<feature type="active site" description="Proton donor/acceptor" evidence="4">
    <location>
        <position position="140"/>
    </location>
</feature>
<dbReference type="InterPro" id="IPR002220">
    <property type="entry name" value="DapA-like"/>
</dbReference>
<dbReference type="Proteomes" id="UP000608594">
    <property type="component" value="Unassembled WGS sequence"/>
</dbReference>
<keyword evidence="7" id="KW-1185">Reference proteome</keyword>
<evidence type="ECO:0000256" key="4">
    <source>
        <dbReference type="PIRSR" id="PIRSR001365-1"/>
    </source>
</evidence>
<dbReference type="SUPFAM" id="SSF51569">
    <property type="entry name" value="Aldolase"/>
    <property type="match status" value="1"/>
</dbReference>
<comment type="similarity">
    <text evidence="1 3">Belongs to the DapA family.</text>
</comment>
<dbReference type="InterPro" id="IPR013785">
    <property type="entry name" value="Aldolase_TIM"/>
</dbReference>
<keyword evidence="2 3" id="KW-0456">Lyase</keyword>
<evidence type="ECO:0000256" key="3">
    <source>
        <dbReference type="PIRNR" id="PIRNR001365"/>
    </source>
</evidence>
<evidence type="ECO:0000313" key="6">
    <source>
        <dbReference type="EMBL" id="MBC9248139.1"/>
    </source>
</evidence>
<dbReference type="GO" id="GO:0008840">
    <property type="term" value="F:4-hydroxy-tetrahydrodipicolinate synthase activity"/>
    <property type="evidence" value="ECO:0007669"/>
    <property type="project" value="TreeGrafter"/>
</dbReference>
<proteinExistence type="inferred from homology"/>
<dbReference type="RefSeq" id="WP_187794647.1">
    <property type="nucleotide sequence ID" value="NZ_JACOQL010000005.1"/>
</dbReference>
<gene>
    <name evidence="6" type="ORF">H4P12_15790</name>
</gene>
<dbReference type="PIRSF" id="PIRSF001365">
    <property type="entry name" value="DHDPS"/>
    <property type="match status" value="1"/>
</dbReference>
<dbReference type="CDD" id="cd00408">
    <property type="entry name" value="DHDPS-like"/>
    <property type="match status" value="1"/>
</dbReference>
<evidence type="ECO:0000256" key="1">
    <source>
        <dbReference type="ARBA" id="ARBA00007592"/>
    </source>
</evidence>
<evidence type="ECO:0000256" key="5">
    <source>
        <dbReference type="PIRSR" id="PIRSR001365-2"/>
    </source>
</evidence>
<organism evidence="6 7">
    <name type="scientific">Paracoccus amoyensis</name>
    <dbReference type="NCBI Taxonomy" id="2760093"/>
    <lineage>
        <taxon>Bacteria</taxon>
        <taxon>Pseudomonadati</taxon>
        <taxon>Pseudomonadota</taxon>
        <taxon>Alphaproteobacteria</taxon>
        <taxon>Rhodobacterales</taxon>
        <taxon>Paracoccaceae</taxon>
        <taxon>Paracoccus</taxon>
    </lineage>
</organism>
<dbReference type="AlphaFoldDB" id="A0A926JDV8"/>
<dbReference type="PANTHER" id="PTHR12128:SF66">
    <property type="entry name" value="4-HYDROXY-2-OXOGLUTARATE ALDOLASE, MITOCHONDRIAL"/>
    <property type="match status" value="1"/>
</dbReference>
<dbReference type="SMART" id="SM01130">
    <property type="entry name" value="DHDPS"/>
    <property type="match status" value="1"/>
</dbReference>
<accession>A0A926JDV8</accession>
<dbReference type="Gene3D" id="3.20.20.70">
    <property type="entry name" value="Aldolase class I"/>
    <property type="match status" value="1"/>
</dbReference>
<feature type="active site" description="Schiff-base intermediate with substrate" evidence="4">
    <location>
        <position position="168"/>
    </location>
</feature>
<evidence type="ECO:0000313" key="7">
    <source>
        <dbReference type="Proteomes" id="UP000608594"/>
    </source>
</evidence>
<dbReference type="EMBL" id="JACOQL010000005">
    <property type="protein sequence ID" value="MBC9248139.1"/>
    <property type="molecule type" value="Genomic_DNA"/>
</dbReference>
<evidence type="ECO:0000256" key="2">
    <source>
        <dbReference type="ARBA" id="ARBA00023239"/>
    </source>
</evidence>
<name>A0A926JDV8_9RHOB</name>
<comment type="caution">
    <text evidence="6">The sequence shown here is derived from an EMBL/GenBank/DDBJ whole genome shotgun (WGS) entry which is preliminary data.</text>
</comment>